<organism evidence="2">
    <name type="scientific">Candidatus Electrothrix aestuarii</name>
    <dbReference type="NCBI Taxonomy" id="3062594"/>
    <lineage>
        <taxon>Bacteria</taxon>
        <taxon>Pseudomonadati</taxon>
        <taxon>Thermodesulfobacteriota</taxon>
        <taxon>Desulfobulbia</taxon>
        <taxon>Desulfobulbales</taxon>
        <taxon>Desulfobulbaceae</taxon>
        <taxon>Candidatus Electrothrix</taxon>
    </lineage>
</organism>
<feature type="signal peptide" evidence="1">
    <location>
        <begin position="1"/>
        <end position="27"/>
    </location>
</feature>
<protein>
    <recommendedName>
        <fullName evidence="3">Outer membrane protein beta-barrel domain-containing protein</fullName>
    </recommendedName>
</protein>
<evidence type="ECO:0000256" key="1">
    <source>
        <dbReference type="SAM" id="SignalP"/>
    </source>
</evidence>
<sequence length="200" mass="21751">MNSYTKKTLTLLCAALFFLTVVPLAFAGDENSTSVNTELLGGFKFGVALGLTMDLGDNDRVESAEVVNGVVRVTKDNNYSPRIMLETHYFFTPDPEKDLYLKNGKFLGHQEGEFGIGPFVAIQNGSDDFIEYIGAGVMLGFRRGNTKESFNIGLGVVVDPSSQILGDGIVENQPLPEGETAVRYKETSQLGLLAMVSYAF</sequence>
<reference evidence="2" key="2">
    <citation type="submission" date="2024-06" db="EMBL/GenBank/DDBJ databases">
        <authorList>
            <person name="Plum-Jensen L.E."/>
            <person name="Schramm A."/>
            <person name="Marshall I.P.G."/>
        </authorList>
    </citation>
    <scope>NUCLEOTIDE SEQUENCE</scope>
    <source>
        <strain evidence="2">Rat1</strain>
    </source>
</reference>
<name>A0AAU8LZ36_9BACT</name>
<reference evidence="2" key="1">
    <citation type="journal article" date="2024" name="Syst. Appl. Microbiol.">
        <title>First single-strain enrichments of Electrothrix cable bacteria, description of E. aestuarii sp. nov. and E. rattekaaiensis sp. nov., and proposal of a cable bacteria taxonomy following the rules of the SeqCode.</title>
        <authorList>
            <person name="Plum-Jensen L.E."/>
            <person name="Schramm A."/>
            <person name="Marshall I.P.G."/>
        </authorList>
    </citation>
    <scope>NUCLEOTIDE SEQUENCE</scope>
    <source>
        <strain evidence="2">Rat1</strain>
    </source>
</reference>
<dbReference type="KEGG" id="eaj:Q3M24_07235"/>
<feature type="chain" id="PRO_5043975454" description="Outer membrane protein beta-barrel domain-containing protein" evidence="1">
    <location>
        <begin position="28"/>
        <end position="200"/>
    </location>
</feature>
<accession>A0AAU8LZ36</accession>
<dbReference type="AlphaFoldDB" id="A0AAU8LZ36"/>
<evidence type="ECO:0008006" key="3">
    <source>
        <dbReference type="Google" id="ProtNLM"/>
    </source>
</evidence>
<proteinExistence type="predicted"/>
<gene>
    <name evidence="2" type="ORF">Q3M24_07235</name>
</gene>
<keyword evidence="1" id="KW-0732">Signal</keyword>
<evidence type="ECO:0000313" key="2">
    <source>
        <dbReference type="EMBL" id="XCN74530.1"/>
    </source>
</evidence>
<dbReference type="EMBL" id="CP159373">
    <property type="protein sequence ID" value="XCN74530.1"/>
    <property type="molecule type" value="Genomic_DNA"/>
</dbReference>